<dbReference type="PANTHER" id="PTHR45081:SF1">
    <property type="entry name" value="EF HAND FAMILY PROTEIN, PUTATIVE, EXPRESSED-RELATED"/>
    <property type="match status" value="1"/>
</dbReference>
<gene>
    <name evidence="2" type="ORF">RND71_032091</name>
</gene>
<dbReference type="SUPFAM" id="SSF47473">
    <property type="entry name" value="EF-hand"/>
    <property type="match status" value="1"/>
</dbReference>
<feature type="domain" description="EF-hand" evidence="1">
    <location>
        <begin position="27"/>
        <end position="62"/>
    </location>
</feature>
<dbReference type="AlphaFoldDB" id="A0AAE1RCJ2"/>
<sequence length="133" mass="15360">MTKKILSGVNFFFMKKKMVGVAPNCNTKNEKMKKIFDKFDTNKDEHLGMTEVLAWIRAVESTLNNDLQWVPTLISLYFATYRSFLVGSKGLSYTSFPRIYVDGLRNVDLDFITLGLHNPNAPIQQFPIELNYR</sequence>
<dbReference type="GO" id="GO:0005509">
    <property type="term" value="F:calcium ion binding"/>
    <property type="evidence" value="ECO:0007669"/>
    <property type="project" value="InterPro"/>
</dbReference>
<protein>
    <recommendedName>
        <fullName evidence="1">EF-hand domain-containing protein</fullName>
    </recommendedName>
</protein>
<proteinExistence type="predicted"/>
<evidence type="ECO:0000259" key="1">
    <source>
        <dbReference type="PROSITE" id="PS50222"/>
    </source>
</evidence>
<dbReference type="EMBL" id="JAVYJV010000017">
    <property type="protein sequence ID" value="KAK4349336.1"/>
    <property type="molecule type" value="Genomic_DNA"/>
</dbReference>
<evidence type="ECO:0000313" key="2">
    <source>
        <dbReference type="EMBL" id="KAK4349336.1"/>
    </source>
</evidence>
<dbReference type="InterPro" id="IPR002048">
    <property type="entry name" value="EF_hand_dom"/>
</dbReference>
<organism evidence="2 3">
    <name type="scientific">Anisodus tanguticus</name>
    <dbReference type="NCBI Taxonomy" id="243964"/>
    <lineage>
        <taxon>Eukaryota</taxon>
        <taxon>Viridiplantae</taxon>
        <taxon>Streptophyta</taxon>
        <taxon>Embryophyta</taxon>
        <taxon>Tracheophyta</taxon>
        <taxon>Spermatophyta</taxon>
        <taxon>Magnoliopsida</taxon>
        <taxon>eudicotyledons</taxon>
        <taxon>Gunneridae</taxon>
        <taxon>Pentapetalae</taxon>
        <taxon>asterids</taxon>
        <taxon>lamiids</taxon>
        <taxon>Solanales</taxon>
        <taxon>Solanaceae</taxon>
        <taxon>Solanoideae</taxon>
        <taxon>Hyoscyameae</taxon>
        <taxon>Anisodus</taxon>
    </lineage>
</organism>
<evidence type="ECO:0000313" key="3">
    <source>
        <dbReference type="Proteomes" id="UP001291623"/>
    </source>
</evidence>
<dbReference type="Proteomes" id="UP001291623">
    <property type="component" value="Unassembled WGS sequence"/>
</dbReference>
<dbReference type="Gene3D" id="1.10.238.10">
    <property type="entry name" value="EF-hand"/>
    <property type="match status" value="1"/>
</dbReference>
<comment type="caution">
    <text evidence="2">The sequence shown here is derived from an EMBL/GenBank/DDBJ whole genome shotgun (WGS) entry which is preliminary data.</text>
</comment>
<accession>A0AAE1RCJ2</accession>
<dbReference type="PROSITE" id="PS50222">
    <property type="entry name" value="EF_HAND_2"/>
    <property type="match status" value="1"/>
</dbReference>
<dbReference type="InterPro" id="IPR011992">
    <property type="entry name" value="EF-hand-dom_pair"/>
</dbReference>
<reference evidence="2" key="1">
    <citation type="submission" date="2023-12" db="EMBL/GenBank/DDBJ databases">
        <title>Genome assembly of Anisodus tanguticus.</title>
        <authorList>
            <person name="Wang Y.-J."/>
        </authorList>
    </citation>
    <scope>NUCLEOTIDE SEQUENCE</scope>
    <source>
        <strain evidence="2">KB-2021</strain>
        <tissue evidence="2">Leaf</tissue>
    </source>
</reference>
<dbReference type="GO" id="GO:0005886">
    <property type="term" value="C:plasma membrane"/>
    <property type="evidence" value="ECO:0007669"/>
    <property type="project" value="TreeGrafter"/>
</dbReference>
<dbReference type="PANTHER" id="PTHR45081">
    <property type="entry name" value="EF HAND FAMILY PROTEIN, PUTATIVE, EXPRESSED-RELATED"/>
    <property type="match status" value="1"/>
</dbReference>
<keyword evidence="3" id="KW-1185">Reference proteome</keyword>
<name>A0AAE1RCJ2_9SOLA</name>